<proteinExistence type="predicted"/>
<feature type="region of interest" description="Disordered" evidence="1">
    <location>
        <begin position="1"/>
        <end position="55"/>
    </location>
</feature>
<dbReference type="GeneID" id="108860211"/>
<dbReference type="KEGG" id="rsz:108860211"/>
<dbReference type="AlphaFoldDB" id="A0A6J0NY72"/>
<reference evidence="2" key="1">
    <citation type="journal article" date="2019" name="Database">
        <title>The radish genome database (RadishGD): an integrated information resource for radish genomics.</title>
        <authorList>
            <person name="Yu H.J."/>
            <person name="Baek S."/>
            <person name="Lee Y.J."/>
            <person name="Cho A."/>
            <person name="Mun J.H."/>
        </authorList>
    </citation>
    <scope>NUCLEOTIDE SEQUENCE [LARGE SCALE GENOMIC DNA]</scope>
    <source>
        <strain evidence="2">cv. WK10039</strain>
    </source>
</reference>
<sequence length="138" mass="15699">MESRMTDVEDHVEEQRMMPSIKSSLYQKALAHGSSEKKRLEDEMTKTKDVEDPVAKVSAEEQMKQITMEKDLAHDFEDGNLKLVGDDDEGEALKLLFEDEEDKKAKELAKLFFYLSTAEEEWTGGVGGDPFGANCWFD</sequence>
<dbReference type="Proteomes" id="UP000504610">
    <property type="component" value="Chromosome 1"/>
</dbReference>
<reference evidence="3" key="2">
    <citation type="submission" date="2025-08" db="UniProtKB">
        <authorList>
            <consortium name="RefSeq"/>
        </authorList>
    </citation>
    <scope>IDENTIFICATION</scope>
    <source>
        <tissue evidence="3">Leaf</tissue>
    </source>
</reference>
<feature type="compositionally biased region" description="Basic and acidic residues" evidence="1">
    <location>
        <begin position="34"/>
        <end position="55"/>
    </location>
</feature>
<keyword evidence="2" id="KW-1185">Reference proteome</keyword>
<evidence type="ECO:0000256" key="1">
    <source>
        <dbReference type="SAM" id="MobiDB-lite"/>
    </source>
</evidence>
<feature type="compositionally biased region" description="Basic and acidic residues" evidence="1">
    <location>
        <begin position="1"/>
        <end position="16"/>
    </location>
</feature>
<protein>
    <submittedName>
        <fullName evidence="3">Uncharacterized protein LOC108860211</fullName>
    </submittedName>
</protein>
<organism evidence="2 3">
    <name type="scientific">Raphanus sativus</name>
    <name type="common">Radish</name>
    <name type="synonym">Raphanus raphanistrum var. sativus</name>
    <dbReference type="NCBI Taxonomy" id="3726"/>
    <lineage>
        <taxon>Eukaryota</taxon>
        <taxon>Viridiplantae</taxon>
        <taxon>Streptophyta</taxon>
        <taxon>Embryophyta</taxon>
        <taxon>Tracheophyta</taxon>
        <taxon>Spermatophyta</taxon>
        <taxon>Magnoliopsida</taxon>
        <taxon>eudicotyledons</taxon>
        <taxon>Gunneridae</taxon>
        <taxon>Pentapetalae</taxon>
        <taxon>rosids</taxon>
        <taxon>malvids</taxon>
        <taxon>Brassicales</taxon>
        <taxon>Brassicaceae</taxon>
        <taxon>Brassiceae</taxon>
        <taxon>Raphanus</taxon>
    </lineage>
</organism>
<accession>A0A6J0NY72</accession>
<gene>
    <name evidence="3" type="primary">LOC108860211</name>
</gene>
<evidence type="ECO:0000313" key="2">
    <source>
        <dbReference type="Proteomes" id="UP000504610"/>
    </source>
</evidence>
<name>A0A6J0NY72_RAPSA</name>
<evidence type="ECO:0000313" key="3">
    <source>
        <dbReference type="RefSeq" id="XP_018489619.1"/>
    </source>
</evidence>
<dbReference type="RefSeq" id="XP_018489619.1">
    <property type="nucleotide sequence ID" value="XM_018634117.2"/>
</dbReference>
<dbReference type="OrthoDB" id="10483192at2759"/>